<dbReference type="InterPro" id="IPR003593">
    <property type="entry name" value="AAA+_ATPase"/>
</dbReference>
<dbReference type="InterPro" id="IPR050173">
    <property type="entry name" value="ABC_transporter_C-like"/>
</dbReference>
<dbReference type="PROSITE" id="PS50893">
    <property type="entry name" value="ABC_TRANSPORTER_2"/>
    <property type="match status" value="2"/>
</dbReference>
<dbReference type="OrthoDB" id="6500128at2759"/>
<feature type="transmembrane region" description="Helical" evidence="11">
    <location>
        <begin position="143"/>
        <end position="166"/>
    </location>
</feature>
<evidence type="ECO:0000313" key="14">
    <source>
        <dbReference type="EMBL" id="RFU28640.1"/>
    </source>
</evidence>
<keyword evidence="6" id="KW-0547">Nucleotide-binding</keyword>
<comment type="caution">
    <text evidence="14">The sequence shown here is derived from an EMBL/GenBank/DDBJ whole genome shotgun (WGS) entry which is preliminary data.</text>
</comment>
<feature type="transmembrane region" description="Helical" evidence="11">
    <location>
        <begin position="882"/>
        <end position="904"/>
    </location>
</feature>
<evidence type="ECO:0000256" key="4">
    <source>
        <dbReference type="ARBA" id="ARBA00022475"/>
    </source>
</evidence>
<dbReference type="InterPro" id="IPR017871">
    <property type="entry name" value="ABC_transporter-like_CS"/>
</dbReference>
<feature type="transmembrane region" description="Helical" evidence="11">
    <location>
        <begin position="251"/>
        <end position="277"/>
    </location>
</feature>
<evidence type="ECO:0000256" key="7">
    <source>
        <dbReference type="ARBA" id="ARBA00022840"/>
    </source>
</evidence>
<feature type="transmembrane region" description="Helical" evidence="11">
    <location>
        <begin position="289"/>
        <end position="309"/>
    </location>
</feature>
<dbReference type="CDD" id="cd03250">
    <property type="entry name" value="ABCC_MRP_domain1"/>
    <property type="match status" value="1"/>
</dbReference>
<dbReference type="GO" id="GO:0005524">
    <property type="term" value="F:ATP binding"/>
    <property type="evidence" value="ECO:0007669"/>
    <property type="project" value="UniProtKB-KW"/>
</dbReference>
<keyword evidence="4" id="KW-1003">Cell membrane</keyword>
<reference evidence="14 15" key="1">
    <citation type="submission" date="2018-05" db="EMBL/GenBank/DDBJ databases">
        <title>Draft genome sequence of Scytalidium lignicola DSM 105466, a ubiquitous saprotrophic fungus.</title>
        <authorList>
            <person name="Buettner E."/>
            <person name="Gebauer A.M."/>
            <person name="Hofrichter M."/>
            <person name="Liers C."/>
            <person name="Kellner H."/>
        </authorList>
    </citation>
    <scope>NUCLEOTIDE SEQUENCE [LARGE SCALE GENOMIC DNA]</scope>
    <source>
        <strain evidence="14 15">DSM 105466</strain>
    </source>
</reference>
<keyword evidence="10" id="KW-0325">Glycoprotein</keyword>
<dbReference type="InterPro" id="IPR003439">
    <property type="entry name" value="ABC_transporter-like_ATP-bd"/>
</dbReference>
<dbReference type="PROSITE" id="PS00211">
    <property type="entry name" value="ABC_TRANSPORTER_1"/>
    <property type="match status" value="2"/>
</dbReference>
<dbReference type="SMART" id="SM00382">
    <property type="entry name" value="AAA"/>
    <property type="match status" value="2"/>
</dbReference>
<feature type="transmembrane region" description="Helical" evidence="11">
    <location>
        <begin position="6"/>
        <end position="27"/>
    </location>
</feature>
<keyword evidence="9 11" id="KW-0472">Membrane</keyword>
<dbReference type="Gene3D" id="3.40.50.300">
    <property type="entry name" value="P-loop containing nucleotide triphosphate hydrolases"/>
    <property type="match status" value="2"/>
</dbReference>
<evidence type="ECO:0000256" key="2">
    <source>
        <dbReference type="ARBA" id="ARBA00009726"/>
    </source>
</evidence>
<evidence type="ECO:0000256" key="10">
    <source>
        <dbReference type="ARBA" id="ARBA00023180"/>
    </source>
</evidence>
<dbReference type="STRING" id="5539.A0A3E2H5H8"/>
<evidence type="ECO:0000259" key="12">
    <source>
        <dbReference type="PROSITE" id="PS50893"/>
    </source>
</evidence>
<dbReference type="EMBL" id="NCSJ02000156">
    <property type="protein sequence ID" value="RFU28640.1"/>
    <property type="molecule type" value="Genomic_DNA"/>
</dbReference>
<evidence type="ECO:0000256" key="1">
    <source>
        <dbReference type="ARBA" id="ARBA00004651"/>
    </source>
</evidence>
<dbReference type="OMA" id="ILASAKW"/>
<dbReference type="PANTHER" id="PTHR24223">
    <property type="entry name" value="ATP-BINDING CASSETTE SUB-FAMILY C"/>
    <property type="match status" value="1"/>
</dbReference>
<keyword evidence="15" id="KW-1185">Reference proteome</keyword>
<evidence type="ECO:0008006" key="16">
    <source>
        <dbReference type="Google" id="ProtNLM"/>
    </source>
</evidence>
<keyword evidence="8 11" id="KW-1133">Transmembrane helix</keyword>
<feature type="non-terminal residue" evidence="14">
    <location>
        <position position="1"/>
    </location>
</feature>
<accession>A0A3E2H5H8</accession>
<feature type="non-terminal residue" evidence="14">
    <location>
        <position position="1225"/>
    </location>
</feature>
<dbReference type="FunFam" id="1.20.1560.10:FF:000066">
    <property type="entry name" value="ABC multidrug transporter (Eurofung)"/>
    <property type="match status" value="1"/>
</dbReference>
<dbReference type="PANTHER" id="PTHR24223:SF399">
    <property type="entry name" value="ABC TRANSPORTER ATNG"/>
    <property type="match status" value="1"/>
</dbReference>
<feature type="domain" description="ABC transmembrane type-1" evidence="13">
    <location>
        <begin position="689"/>
        <end position="940"/>
    </location>
</feature>
<evidence type="ECO:0000256" key="6">
    <source>
        <dbReference type="ARBA" id="ARBA00022741"/>
    </source>
</evidence>
<feature type="domain" description="ABC transporter" evidence="12">
    <location>
        <begin position="379"/>
        <end position="605"/>
    </location>
</feature>
<dbReference type="Pfam" id="PF00664">
    <property type="entry name" value="ABC_membrane"/>
    <property type="match status" value="1"/>
</dbReference>
<dbReference type="Gene3D" id="1.20.1560.10">
    <property type="entry name" value="ABC transporter type 1, transmembrane domain"/>
    <property type="match status" value="2"/>
</dbReference>
<dbReference type="GO" id="GO:0140359">
    <property type="term" value="F:ABC-type transporter activity"/>
    <property type="evidence" value="ECO:0007669"/>
    <property type="project" value="InterPro"/>
</dbReference>
<evidence type="ECO:0000256" key="5">
    <source>
        <dbReference type="ARBA" id="ARBA00022692"/>
    </source>
</evidence>
<feature type="transmembrane region" description="Helical" evidence="11">
    <location>
        <begin position="798"/>
        <end position="818"/>
    </location>
</feature>
<dbReference type="InterPro" id="IPR036640">
    <property type="entry name" value="ABC1_TM_sf"/>
</dbReference>
<feature type="domain" description="ABC transporter" evidence="12">
    <location>
        <begin position="977"/>
        <end position="1208"/>
    </location>
</feature>
<dbReference type="InterPro" id="IPR044726">
    <property type="entry name" value="ABCC_6TM_D2"/>
</dbReference>
<comment type="similarity">
    <text evidence="2">Belongs to the ABC transporter superfamily. ABCC family. Conjugate transporter (TC 3.A.1.208) subfamily.</text>
</comment>
<evidence type="ECO:0000256" key="9">
    <source>
        <dbReference type="ARBA" id="ARBA00023136"/>
    </source>
</evidence>
<dbReference type="FunFam" id="3.40.50.300:FF:001854">
    <property type="entry name" value="ABC multidrug transporter (Eurofung)"/>
    <property type="match status" value="1"/>
</dbReference>
<dbReference type="InterPro" id="IPR027417">
    <property type="entry name" value="P-loop_NTPase"/>
</dbReference>
<feature type="transmembrane region" description="Helical" evidence="11">
    <location>
        <begin position="771"/>
        <end position="792"/>
    </location>
</feature>
<evidence type="ECO:0000256" key="8">
    <source>
        <dbReference type="ARBA" id="ARBA00022989"/>
    </source>
</evidence>
<dbReference type="FunFam" id="1.20.1560.10:FF:000055">
    <property type="entry name" value="ABC multidrug transporter (Eurofung)"/>
    <property type="match status" value="1"/>
</dbReference>
<keyword evidence="3" id="KW-0813">Transport</keyword>
<evidence type="ECO:0000256" key="3">
    <source>
        <dbReference type="ARBA" id="ARBA00022448"/>
    </source>
</evidence>
<feature type="transmembrane region" description="Helical" evidence="11">
    <location>
        <begin position="649"/>
        <end position="676"/>
    </location>
</feature>
<dbReference type="SUPFAM" id="SSF90123">
    <property type="entry name" value="ABC transporter transmembrane region"/>
    <property type="match status" value="2"/>
</dbReference>
<dbReference type="InterPro" id="IPR011527">
    <property type="entry name" value="ABC1_TM_dom"/>
</dbReference>
<proteinExistence type="inferred from homology"/>
<dbReference type="GO" id="GO:0016887">
    <property type="term" value="F:ATP hydrolysis activity"/>
    <property type="evidence" value="ECO:0007669"/>
    <property type="project" value="InterPro"/>
</dbReference>
<dbReference type="PROSITE" id="PS50929">
    <property type="entry name" value="ABC_TM1F"/>
    <property type="match status" value="2"/>
</dbReference>
<feature type="transmembrane region" description="Helical" evidence="11">
    <location>
        <begin position="172"/>
        <end position="190"/>
    </location>
</feature>
<evidence type="ECO:0000313" key="15">
    <source>
        <dbReference type="Proteomes" id="UP000258309"/>
    </source>
</evidence>
<comment type="subcellular location">
    <subcellularLocation>
        <location evidence="1">Cell membrane</location>
        <topology evidence="1">Multi-pass membrane protein</topology>
    </subcellularLocation>
</comment>
<gene>
    <name evidence="14" type="ORF">B7463_g7701</name>
</gene>
<dbReference type="FunFam" id="3.40.50.300:FF:000838">
    <property type="entry name" value="ABC multidrug transporter (Eurofung)"/>
    <property type="match status" value="1"/>
</dbReference>
<evidence type="ECO:0000256" key="11">
    <source>
        <dbReference type="SAM" id="Phobius"/>
    </source>
</evidence>
<dbReference type="CDD" id="cd18580">
    <property type="entry name" value="ABC_6TM_ABCC_D2"/>
    <property type="match status" value="1"/>
</dbReference>
<dbReference type="SUPFAM" id="SSF52540">
    <property type="entry name" value="P-loop containing nucleoside triphosphate hydrolases"/>
    <property type="match status" value="2"/>
</dbReference>
<dbReference type="GO" id="GO:0005886">
    <property type="term" value="C:plasma membrane"/>
    <property type="evidence" value="ECO:0007669"/>
    <property type="project" value="UniProtKB-SubCell"/>
</dbReference>
<sequence>MPNNSVSAAMFTAATATKGVIVVLESISKRSVLKEKYADYAMEAVSNVFDRCLFWWLNPLLGKGFKKTLSLDDLPSIDPELLSNFQLISTARYQHMTYRVITLLRGNLIPLVYNKTLSLSMDAVADSAAVTMMSTDVERISSGLIYIHDTWGSIIEIILCLSLLWLELGVATITPIVITSICTLVALKIAGAAAPRQKAWIEAIQIRVAATAAMLGSIKGVKMSGLTSRLLSNILGLRTAEINASRKFRELLIIVLGLAYTGNAMSPPIAFGIFVLIDRHRGSGTLDTVTAFTALTLFALLSSPLSTLVESGTNTMAAIGCIERIRKYLVIENREEHRRPPPLNMADPETEEGGIAMTSLPSQDTISQRPNNRKAMVCVHGGSSWWARGQDTVICDLDFQIYDSDLVMIIGPVGSGKSTLLHTMLGEITYFDGSLETSFSRAAFCGQTPWITNGTVQENILGISKFDKPWYDTVVRACALEQDLYHFPLGDQTQVGSNGMTLSGGQKQRLALARALYSRANVVIVDDILSGLDATTGEHVFSEVFGPNGLFRRAKTTVIFATNLVDQLVYADHIIALGNDGRLVQQGTFEELNTTNGYVQSLTITRREPKTPKESTASFSKPHSSMRAMSTLSNDDDARRVGDIQVYKYYASIIGWKVLTAFMVLAVWPVFCLSFPSEWVMLWAQSNESHPNQHIALYLGVYLAFGVLAILGIVCLCWFLMVNLVPRTSGTLHEIILKTTLSAPMSFFANTDTGITLNRFSQDLQLVDMELPIALLNTALAGMLCSAQMIFVSVSARYIAAVIPLCITIFYAIQKFYLRTSRQLRLLDIEARSPLFSHFLETLNGLAVIRALCWEDNLKHRNRELLNQSQKPFYLLYCVQRWLNIVLDLTFAGLAVLLVTIVVATQGKLSGGFVGVALVNVVNFNTSIKDLITYWTSLETSIGAVSRIRTFATVTESENLPTEKTNPPSDWPTEGSILIQDISASYSTGTDPVLQTVTLSIKAGEKIAVCGRSGSGKSSLVSTIFRLLDIESGSITIDGIDISTLPRDAIRSRLIAIPQDPYLLYGTVRLNVDPFQTASEEDVIGALRKVGLWTMVNEKGGLDIMIDEGTFSHGQRQLMSLARSLLRKGKILVLDEATSSVDKKTEEVMQQIIREDFKEYTIIAIAHRLKTILDFDKVAVIDKGRLLEYENPTVLLSQQSAFRDLYRSLTDEDDDQYKILQKNLN</sequence>
<keyword evidence="7" id="KW-0067">ATP-binding</keyword>
<name>A0A3E2H5H8_SCYLI</name>
<organism evidence="14 15">
    <name type="scientific">Scytalidium lignicola</name>
    <name type="common">Hyphomycete</name>
    <dbReference type="NCBI Taxonomy" id="5539"/>
    <lineage>
        <taxon>Eukaryota</taxon>
        <taxon>Fungi</taxon>
        <taxon>Dikarya</taxon>
        <taxon>Ascomycota</taxon>
        <taxon>Pezizomycotina</taxon>
        <taxon>Leotiomycetes</taxon>
        <taxon>Leotiomycetes incertae sedis</taxon>
        <taxon>Scytalidium</taxon>
    </lineage>
</organism>
<dbReference type="Pfam" id="PF00005">
    <property type="entry name" value="ABC_tran"/>
    <property type="match status" value="2"/>
</dbReference>
<protein>
    <recommendedName>
        <fullName evidence="16">ABC transporter</fullName>
    </recommendedName>
</protein>
<dbReference type="CDD" id="cd03244">
    <property type="entry name" value="ABCC_MRP_domain2"/>
    <property type="match status" value="1"/>
</dbReference>
<dbReference type="AlphaFoldDB" id="A0A3E2H5H8"/>
<dbReference type="Proteomes" id="UP000258309">
    <property type="component" value="Unassembled WGS sequence"/>
</dbReference>
<feature type="transmembrane region" description="Helical" evidence="11">
    <location>
        <begin position="696"/>
        <end position="721"/>
    </location>
</feature>
<feature type="domain" description="ABC transmembrane type-1" evidence="13">
    <location>
        <begin position="85"/>
        <end position="317"/>
    </location>
</feature>
<keyword evidence="5 11" id="KW-0812">Transmembrane</keyword>
<evidence type="ECO:0000259" key="13">
    <source>
        <dbReference type="PROSITE" id="PS50929"/>
    </source>
</evidence>